<name>A0A812ZC22_9DINO</name>
<feature type="domain" description="Sulphate adenylyltransferase catalytic" evidence="2">
    <location>
        <begin position="301"/>
        <end position="514"/>
    </location>
</feature>
<dbReference type="SUPFAM" id="SSF88697">
    <property type="entry name" value="PUA domain-like"/>
    <property type="match status" value="1"/>
</dbReference>
<dbReference type="Gene3D" id="3.40.50.620">
    <property type="entry name" value="HUPs"/>
    <property type="match status" value="1"/>
</dbReference>
<dbReference type="Pfam" id="PF01747">
    <property type="entry name" value="ATP-sulfurylase"/>
    <property type="match status" value="1"/>
</dbReference>
<dbReference type="Gene3D" id="3.10.400.10">
    <property type="entry name" value="Sulfate adenylyltransferase"/>
    <property type="match status" value="1"/>
</dbReference>
<evidence type="ECO:0000259" key="2">
    <source>
        <dbReference type="Pfam" id="PF01747"/>
    </source>
</evidence>
<dbReference type="GO" id="GO:0004781">
    <property type="term" value="F:sulfate adenylyltransferase (ATP) activity"/>
    <property type="evidence" value="ECO:0007669"/>
    <property type="project" value="InterPro"/>
</dbReference>
<dbReference type="SUPFAM" id="SSF48371">
    <property type="entry name" value="ARM repeat"/>
    <property type="match status" value="1"/>
</dbReference>
<feature type="non-terminal residue" evidence="4">
    <location>
        <position position="1"/>
    </location>
</feature>
<evidence type="ECO:0000259" key="3">
    <source>
        <dbReference type="Pfam" id="PF09090"/>
    </source>
</evidence>
<dbReference type="InterPro" id="IPR015947">
    <property type="entry name" value="PUA-like_sf"/>
</dbReference>
<reference evidence="4" key="1">
    <citation type="submission" date="2021-02" db="EMBL/GenBank/DDBJ databases">
        <authorList>
            <person name="Dougan E. K."/>
            <person name="Rhodes N."/>
            <person name="Thang M."/>
            <person name="Chan C."/>
        </authorList>
    </citation>
    <scope>NUCLEOTIDE SEQUENCE</scope>
</reference>
<comment type="pathway">
    <text evidence="1">Sulfur metabolism; hydrogen sulfide biosynthesis; sulfite from sulfate: step 1/3.</text>
</comment>
<dbReference type="InterPro" id="IPR024951">
    <property type="entry name" value="Sulfurylase_cat_dom"/>
</dbReference>
<dbReference type="Pfam" id="PF09090">
    <property type="entry name" value="MIF4G_like_2"/>
    <property type="match status" value="1"/>
</dbReference>
<dbReference type="InterPro" id="IPR016024">
    <property type="entry name" value="ARM-type_fold"/>
</dbReference>
<dbReference type="GO" id="GO:0016070">
    <property type="term" value="P:RNA metabolic process"/>
    <property type="evidence" value="ECO:0007669"/>
    <property type="project" value="InterPro"/>
</dbReference>
<proteinExistence type="predicted"/>
<dbReference type="PANTHER" id="PTHR43509:SF1">
    <property type="entry name" value="SULFATE ADENYLYLTRANSFERASE"/>
    <property type="match status" value="1"/>
</dbReference>
<dbReference type="EMBL" id="CAJNJA010046697">
    <property type="protein sequence ID" value="CAE7819016.1"/>
    <property type="molecule type" value="Genomic_DNA"/>
</dbReference>
<evidence type="ECO:0000313" key="5">
    <source>
        <dbReference type="Proteomes" id="UP000601435"/>
    </source>
</evidence>
<dbReference type="OrthoDB" id="468at2759"/>
<dbReference type="AlphaFoldDB" id="A0A812ZC22"/>
<dbReference type="SUPFAM" id="SSF52374">
    <property type="entry name" value="Nucleotidylyl transferase"/>
    <property type="match status" value="1"/>
</dbReference>
<dbReference type="Proteomes" id="UP000601435">
    <property type="component" value="Unassembled WGS sequence"/>
</dbReference>
<keyword evidence="5" id="KW-1185">Reference proteome</keyword>
<evidence type="ECO:0000313" key="4">
    <source>
        <dbReference type="EMBL" id="CAE7819016.1"/>
    </source>
</evidence>
<dbReference type="InterPro" id="IPR015174">
    <property type="entry name" value="MIF4G-like_typ-2"/>
</dbReference>
<dbReference type="Gene3D" id="1.25.40.180">
    <property type="match status" value="1"/>
</dbReference>
<accession>A0A812ZC22</accession>
<sequence length="517" mass="57329">MLQQGHKTPTHMAKILDGHVEVLMKLNPEDETAADSFGKALAKCVFEFWRANGQRLELTIDSLLNRKVLSPRPVAEVALLSKDCDSMHIRNVLHTAVRKGLDRLQSARTELAVAKKLVQEDALEKRRTELDNAIQQVASLFLCIFTGLVRNVADARNDVSLCKIRLRRIAAVGRRYLSDIKPLVDAAGSKIPGVSSNPDIAEVFATLGIAGYKVSIWGLALEVGFDSLVAQVDGIKQGDKLLLKWKGADVAVLEVVEAKECYGTSSLEHPTVASLVQEIGKFYVGGKIHGFELPKFGYPTQTPAEVRATLPENKQVVAFQNRNPIHRAHFELLVCAQKDVQDSVLLVHPTCGPTQPGDIDGIVRIQTYEALKAETAQEYPMFRWAYLPYSMKMAGPREAIQHMIIRKNYGATHFIIGRDMAGTKSTIDGEDFYGPYDAQETGKKYSAELGVTVTHYENMVYVGPDEGYVQESVAKSKGYKVVKLSGTEFRRRLRAGEDIPEWFAFKSVVDILRKAGD</sequence>
<evidence type="ECO:0000256" key="1">
    <source>
        <dbReference type="ARBA" id="ARBA00005048"/>
    </source>
</evidence>
<gene>
    <name evidence="4" type="primary">MET3</name>
    <name evidence="4" type="ORF">SNEC2469_LOCUS24343</name>
</gene>
<dbReference type="InterPro" id="IPR014729">
    <property type="entry name" value="Rossmann-like_a/b/a_fold"/>
</dbReference>
<comment type="caution">
    <text evidence="4">The sequence shown here is derived from an EMBL/GenBank/DDBJ whole genome shotgun (WGS) entry which is preliminary data.</text>
</comment>
<dbReference type="PANTHER" id="PTHR43509">
    <property type="match status" value="1"/>
</dbReference>
<feature type="domain" description="MIF4G-like type 2" evidence="3">
    <location>
        <begin position="2"/>
        <end position="155"/>
    </location>
</feature>
<organism evidence="4 5">
    <name type="scientific">Symbiodinium necroappetens</name>
    <dbReference type="NCBI Taxonomy" id="1628268"/>
    <lineage>
        <taxon>Eukaryota</taxon>
        <taxon>Sar</taxon>
        <taxon>Alveolata</taxon>
        <taxon>Dinophyceae</taxon>
        <taxon>Suessiales</taxon>
        <taxon>Symbiodiniaceae</taxon>
        <taxon>Symbiodinium</taxon>
    </lineage>
</organism>
<protein>
    <submittedName>
        <fullName evidence="4">MET3 protein</fullName>
    </submittedName>
</protein>